<reference evidence="3 5" key="4">
    <citation type="submission" date="2015-03" db="EMBL/GenBank/DDBJ databases">
        <authorList>
            <person name="Regsiter A."/>
            <person name="william w."/>
        </authorList>
    </citation>
    <scope>NUCLEOTIDE SEQUENCE [LARGE SCALE GENOMIC DNA]</scope>
    <source>
        <strain evidence="3 5">CB1</strain>
    </source>
</reference>
<accession>D6CNW2</accession>
<evidence type="ECO:0000313" key="2">
    <source>
        <dbReference type="EMBL" id="CAZ90240.1"/>
    </source>
</evidence>
<dbReference type="HOGENOM" id="CLU_2940363_0_0_4"/>
<name>D6CNW2_THIA3</name>
<proteinExistence type="predicted"/>
<evidence type="ECO:0000313" key="5">
    <source>
        <dbReference type="Proteomes" id="UP000078599"/>
    </source>
</evidence>
<dbReference type="KEGG" id="thi:THI_3659"/>
<evidence type="ECO:0000313" key="3">
    <source>
        <dbReference type="EMBL" id="CQR30372.1"/>
    </source>
</evidence>
<gene>
    <name evidence="1" type="ordered locus">THI_0588</name>
    <name evidence="2" type="ordered locus">THI_3659</name>
    <name evidence="3" type="ORF">THICB1_150006</name>
</gene>
<protein>
    <submittedName>
        <fullName evidence="2">Uncharacterized protein</fullName>
    </submittedName>
</protein>
<dbReference type="EMBL" id="FP475956">
    <property type="protein sequence ID" value="CAZ90240.1"/>
    <property type="molecule type" value="Genomic_DNA"/>
</dbReference>
<dbReference type="EMBL" id="CTRI01000007">
    <property type="protein sequence ID" value="CQR30372.1"/>
    <property type="molecule type" value="Genomic_DNA"/>
</dbReference>
<dbReference type="Proteomes" id="UP000002372">
    <property type="component" value="Chromosome"/>
</dbReference>
<dbReference type="KEGG" id="thi:THI_0588"/>
<dbReference type="EMBL" id="FP475956">
    <property type="protein sequence ID" value="CAZ87324.1"/>
    <property type="molecule type" value="Genomic_DNA"/>
</dbReference>
<sequence>MVQVGGVYREAQRCVAALRYGRMCGTLRRDHAWRSQVLRRSRASTQRVSARARMASQFNM</sequence>
<dbReference type="Proteomes" id="UP000078599">
    <property type="component" value="Unassembled WGS sequence"/>
</dbReference>
<dbReference type="AlphaFoldDB" id="D6CNW2"/>
<organism evidence="2 4">
    <name type="scientific">Thiomonas arsenitoxydans (strain DSM 22701 / CIP 110005 / 3As)</name>
    <dbReference type="NCBI Taxonomy" id="426114"/>
    <lineage>
        <taxon>Bacteria</taxon>
        <taxon>Pseudomonadati</taxon>
        <taxon>Pseudomonadota</taxon>
        <taxon>Betaproteobacteria</taxon>
        <taxon>Burkholderiales</taxon>
        <taxon>Thiomonas</taxon>
    </lineage>
</organism>
<reference evidence="2" key="3">
    <citation type="submission" date="2010-07" db="EMBL/GenBank/DDBJ databases">
        <authorList>
            <person name="Genoscope - CEA"/>
        </authorList>
    </citation>
    <scope>NUCLEOTIDE SEQUENCE</scope>
    <source>
        <strain evidence="2">3As</strain>
    </source>
</reference>
<reference key="1">
    <citation type="submission" date="2009-07" db="EMBL/GenBank/DDBJ databases">
        <authorList>
            <person name="Genoscope - CEA"/>
        </authorList>
    </citation>
    <scope>NUCLEOTIDE SEQUENCE</scope>
    <source>
        <strain evidence="1">3As</strain>
    </source>
</reference>
<keyword evidence="5" id="KW-1185">Reference proteome</keyword>
<evidence type="ECO:0000313" key="4">
    <source>
        <dbReference type="Proteomes" id="UP000002372"/>
    </source>
</evidence>
<evidence type="ECO:0000313" key="1">
    <source>
        <dbReference type="EMBL" id="CAZ87324.1"/>
    </source>
</evidence>
<reference evidence="4" key="2">
    <citation type="journal article" date="2010" name="PLoS Genet.">
        <title>Structure, function, and evolution of the Thiomonas spp. genome.</title>
        <authorList>
            <person name="Arsene-Ploetze F."/>
            <person name="Koechler S."/>
            <person name="Marchal M."/>
            <person name="Coppee J.Y."/>
            <person name="Chandler M."/>
            <person name="Bonnefoy V."/>
            <person name="Brochier-Armanet C."/>
            <person name="Barakat M."/>
            <person name="Barbe V."/>
            <person name="Battaglia-Brunet F."/>
            <person name="Bruneel O."/>
            <person name="Bryan C.G."/>
            <person name="Cleiss-Arnold J."/>
            <person name="Cruveiller S."/>
            <person name="Erhardt M."/>
            <person name="Heinrich-Salmeron A."/>
            <person name="Hommais F."/>
            <person name="Joulian C."/>
            <person name="Krin E."/>
            <person name="Lieutaud A."/>
            <person name="Lievremont D."/>
            <person name="Michel C."/>
            <person name="Muller D."/>
            <person name="Ortet P."/>
            <person name="Proux C."/>
            <person name="Siguier P."/>
            <person name="Roche D."/>
            <person name="Rouy Z."/>
            <person name="Salvignol G."/>
            <person name="Slyemi D."/>
            <person name="Talla E."/>
            <person name="Weiss S."/>
            <person name="Weissenbach J."/>
            <person name="Medigue C."/>
            <person name="Bertin P.N."/>
        </authorList>
    </citation>
    <scope>NUCLEOTIDE SEQUENCE [LARGE SCALE GENOMIC DNA]</scope>
    <source>
        <strain evidence="4">DSM 22701 / CIP 110005 / 3As</strain>
    </source>
</reference>